<evidence type="ECO:0000256" key="1">
    <source>
        <dbReference type="SAM" id="SignalP"/>
    </source>
</evidence>
<dbReference type="Proteomes" id="UP001595629">
    <property type="component" value="Unassembled WGS sequence"/>
</dbReference>
<sequence>MSQNTVRPFRVIGEKVLKRLSFTVCLLVLCGHSLAAVGSHGGAKDIAGHGSWSETREDQSRDFVLAKERGAVPLAELSGEAGSGPPATGEDPRTTYSAIGYVASQPASGFLGSLLELLYSVDPNYKHNSLEADTIMNFVVGDEVIDGSRIAALPEARIGTATRQRVEMTPLLRDRCNLRSTREGPVKPYVITVLDTQHATNELITKCMTFPFMLRRGVDEANLADLSLREMVAGLFFEPGYDAPQDVGVYRTDFPNDAPFSTGGELMDEAAFVFHFALTTLLEFADPSFTKDYSSVNDSVLYAIGDNAIIDGRINPATIRGVTPGLLKTMQEKELDPNGCNMHVLRTDTEQTLYWTVADTSFISESEAQYCVLAPFLAKKYGTPVEIGSTPLKRALWELFRE</sequence>
<proteinExistence type="predicted"/>
<name>A0ABV7TEA0_9RHOB</name>
<organism evidence="2 3">
    <name type="scientific">Lutimaribacter marinistellae</name>
    <dbReference type="NCBI Taxonomy" id="1820329"/>
    <lineage>
        <taxon>Bacteria</taxon>
        <taxon>Pseudomonadati</taxon>
        <taxon>Pseudomonadota</taxon>
        <taxon>Alphaproteobacteria</taxon>
        <taxon>Rhodobacterales</taxon>
        <taxon>Roseobacteraceae</taxon>
        <taxon>Lutimaribacter</taxon>
    </lineage>
</organism>
<feature type="chain" id="PRO_5047145598" evidence="1">
    <location>
        <begin position="36"/>
        <end position="402"/>
    </location>
</feature>
<protein>
    <submittedName>
        <fullName evidence="2">Uncharacterized protein</fullName>
    </submittedName>
</protein>
<keyword evidence="3" id="KW-1185">Reference proteome</keyword>
<evidence type="ECO:0000313" key="3">
    <source>
        <dbReference type="Proteomes" id="UP001595629"/>
    </source>
</evidence>
<dbReference type="RefSeq" id="WP_386735110.1">
    <property type="nucleotide sequence ID" value="NZ_JBHRXI010000010.1"/>
</dbReference>
<evidence type="ECO:0000313" key="2">
    <source>
        <dbReference type="EMBL" id="MFC3613919.1"/>
    </source>
</evidence>
<dbReference type="EMBL" id="JBHRXI010000010">
    <property type="protein sequence ID" value="MFC3613919.1"/>
    <property type="molecule type" value="Genomic_DNA"/>
</dbReference>
<comment type="caution">
    <text evidence="2">The sequence shown here is derived from an EMBL/GenBank/DDBJ whole genome shotgun (WGS) entry which is preliminary data.</text>
</comment>
<reference evidence="3" key="1">
    <citation type="journal article" date="2019" name="Int. J. Syst. Evol. Microbiol.">
        <title>The Global Catalogue of Microorganisms (GCM) 10K type strain sequencing project: providing services to taxonomists for standard genome sequencing and annotation.</title>
        <authorList>
            <consortium name="The Broad Institute Genomics Platform"/>
            <consortium name="The Broad Institute Genome Sequencing Center for Infectious Disease"/>
            <person name="Wu L."/>
            <person name="Ma J."/>
        </authorList>
    </citation>
    <scope>NUCLEOTIDE SEQUENCE [LARGE SCALE GENOMIC DNA]</scope>
    <source>
        <strain evidence="3">KCTC 42911</strain>
    </source>
</reference>
<keyword evidence="1" id="KW-0732">Signal</keyword>
<accession>A0ABV7TEA0</accession>
<feature type="signal peptide" evidence="1">
    <location>
        <begin position="1"/>
        <end position="35"/>
    </location>
</feature>
<gene>
    <name evidence="2" type="ORF">ACFORG_09140</name>
</gene>